<reference evidence="1 2" key="1">
    <citation type="submission" date="2024-01" db="EMBL/GenBank/DDBJ databases">
        <title>A draft genome for the cacao thread blight pathogen Marasmiellus scandens.</title>
        <authorList>
            <person name="Baruah I.K."/>
            <person name="Leung J."/>
            <person name="Bukari Y."/>
            <person name="Amoako-Attah I."/>
            <person name="Meinhardt L.W."/>
            <person name="Bailey B.A."/>
            <person name="Cohen S.P."/>
        </authorList>
    </citation>
    <scope>NUCLEOTIDE SEQUENCE [LARGE SCALE GENOMIC DNA]</scope>
    <source>
        <strain evidence="1 2">GH-19</strain>
    </source>
</reference>
<dbReference type="EMBL" id="JBANRG010000049">
    <property type="protein sequence ID" value="KAK7444755.1"/>
    <property type="molecule type" value="Genomic_DNA"/>
</dbReference>
<protein>
    <submittedName>
        <fullName evidence="1">Uncharacterized protein</fullName>
    </submittedName>
</protein>
<proteinExistence type="predicted"/>
<sequence length="102" mass="11819">MSIFNEKWTIGRLLMTKQHTVAKAYWKSTRQGVDGEKQVEKRRNRGGICGHIGSTMAYHRGPSRTHCNRLRVFQTAFNSHRCFNHPKLFEHGQMNTAHAKIP</sequence>
<name>A0ABR1J1T3_9AGAR</name>
<accession>A0ABR1J1T3</accession>
<evidence type="ECO:0000313" key="2">
    <source>
        <dbReference type="Proteomes" id="UP001498398"/>
    </source>
</evidence>
<gene>
    <name evidence="1" type="ORF">VKT23_015072</name>
</gene>
<comment type="caution">
    <text evidence="1">The sequence shown here is derived from an EMBL/GenBank/DDBJ whole genome shotgun (WGS) entry which is preliminary data.</text>
</comment>
<evidence type="ECO:0000313" key="1">
    <source>
        <dbReference type="EMBL" id="KAK7444755.1"/>
    </source>
</evidence>
<keyword evidence="2" id="KW-1185">Reference proteome</keyword>
<dbReference type="Proteomes" id="UP001498398">
    <property type="component" value="Unassembled WGS sequence"/>
</dbReference>
<organism evidence="1 2">
    <name type="scientific">Marasmiellus scandens</name>
    <dbReference type="NCBI Taxonomy" id="2682957"/>
    <lineage>
        <taxon>Eukaryota</taxon>
        <taxon>Fungi</taxon>
        <taxon>Dikarya</taxon>
        <taxon>Basidiomycota</taxon>
        <taxon>Agaricomycotina</taxon>
        <taxon>Agaricomycetes</taxon>
        <taxon>Agaricomycetidae</taxon>
        <taxon>Agaricales</taxon>
        <taxon>Marasmiineae</taxon>
        <taxon>Omphalotaceae</taxon>
        <taxon>Marasmiellus</taxon>
    </lineage>
</organism>